<dbReference type="RefSeq" id="WP_320510472.1">
    <property type="nucleotide sequence ID" value="NZ_JAXCLW010000009.1"/>
</dbReference>
<dbReference type="PANTHER" id="PTHR30195:SF15">
    <property type="entry name" value="TYPE I RESTRICTION ENZYME HINDI ENDONUCLEASE SUBUNIT"/>
    <property type="match status" value="1"/>
</dbReference>
<gene>
    <name evidence="3" type="ORF">SMD27_21335</name>
</gene>
<comment type="caution">
    <text evidence="3">The sequence shown here is derived from an EMBL/GenBank/DDBJ whole genome shotgun (WGS) entry which is preliminary data.</text>
</comment>
<feature type="domain" description="Type I restriction enzyme HindI endonuclease subunit-like C-terminal" evidence="2">
    <location>
        <begin position="40"/>
        <end position="167"/>
    </location>
</feature>
<keyword evidence="1" id="KW-0680">Restriction system</keyword>
<dbReference type="EMBL" id="JAXCLW010000009">
    <property type="protein sequence ID" value="MDY0885400.1"/>
    <property type="molecule type" value="Genomic_DNA"/>
</dbReference>
<dbReference type="InterPro" id="IPR027417">
    <property type="entry name" value="P-loop_NTPase"/>
</dbReference>
<name>A0ABU5EG56_9PROT</name>
<dbReference type="PANTHER" id="PTHR30195">
    <property type="entry name" value="TYPE I SITE-SPECIFIC DEOXYRIBONUCLEASE PROTEIN SUBUNIT M AND R"/>
    <property type="match status" value="1"/>
</dbReference>
<sequence length="171" mass="18285">MQAIARVNRVFRDKPAALAVDYIGIAAELKAALSHYSPTDQAETGIDEVEAVAAFLDALDVGRAQIHGFDYPAALHGTPSERLAVLPGAIEHILAKDRDIDTGTKHFHEAAAALIKTYKLASGSRQATEHAEEVAFFAAVRSSLDKLDIGGTRSDGGSDFAIQQLINIFTK</sequence>
<dbReference type="Pfam" id="PF11867">
    <property type="entry name" value="T1RH-like_C"/>
    <property type="match status" value="1"/>
</dbReference>
<keyword evidence="4" id="KW-1185">Reference proteome</keyword>
<evidence type="ECO:0000256" key="1">
    <source>
        <dbReference type="ARBA" id="ARBA00022747"/>
    </source>
</evidence>
<dbReference type="Gene3D" id="3.40.50.300">
    <property type="entry name" value="P-loop containing nucleotide triphosphate hydrolases"/>
    <property type="match status" value="1"/>
</dbReference>
<proteinExistence type="predicted"/>
<accession>A0ABU5EG56</accession>
<dbReference type="Proteomes" id="UP001279642">
    <property type="component" value="Unassembled WGS sequence"/>
</dbReference>
<evidence type="ECO:0000313" key="4">
    <source>
        <dbReference type="Proteomes" id="UP001279642"/>
    </source>
</evidence>
<dbReference type="InterPro" id="IPR051268">
    <property type="entry name" value="Type-I_R_enzyme_R_subunit"/>
</dbReference>
<dbReference type="InterPro" id="IPR021810">
    <property type="entry name" value="T1RH-like_C"/>
</dbReference>
<organism evidence="3 4">
    <name type="scientific">Dongia soli</name>
    <dbReference type="NCBI Taxonomy" id="600628"/>
    <lineage>
        <taxon>Bacteria</taxon>
        <taxon>Pseudomonadati</taxon>
        <taxon>Pseudomonadota</taxon>
        <taxon>Alphaproteobacteria</taxon>
        <taxon>Rhodospirillales</taxon>
        <taxon>Dongiaceae</taxon>
        <taxon>Dongia</taxon>
    </lineage>
</organism>
<protein>
    <submittedName>
        <fullName evidence="3">DUF3387 domain-containing protein</fullName>
    </submittedName>
</protein>
<evidence type="ECO:0000259" key="2">
    <source>
        <dbReference type="Pfam" id="PF11867"/>
    </source>
</evidence>
<evidence type="ECO:0000313" key="3">
    <source>
        <dbReference type="EMBL" id="MDY0885400.1"/>
    </source>
</evidence>
<reference evidence="3 4" key="1">
    <citation type="journal article" date="2016" name="Antonie Van Leeuwenhoek">
        <title>Dongia soli sp. nov., isolated from soil from Dokdo, Korea.</title>
        <authorList>
            <person name="Kim D.U."/>
            <person name="Lee H."/>
            <person name="Kim H."/>
            <person name="Kim S.G."/>
            <person name="Ka J.O."/>
        </authorList>
    </citation>
    <scope>NUCLEOTIDE SEQUENCE [LARGE SCALE GENOMIC DNA]</scope>
    <source>
        <strain evidence="3 4">D78</strain>
    </source>
</reference>